<evidence type="ECO:0000313" key="4">
    <source>
        <dbReference type="EMBL" id="RAK50772.1"/>
    </source>
</evidence>
<proteinExistence type="predicted"/>
<dbReference type="RefSeq" id="WP_111516501.1">
    <property type="nucleotide sequence ID" value="NZ_QFYR01000006.1"/>
</dbReference>
<dbReference type="Proteomes" id="UP000249725">
    <property type="component" value="Unassembled WGS sequence"/>
</dbReference>
<dbReference type="InterPro" id="IPR051262">
    <property type="entry name" value="SMP-30/CGR1_Lactonase"/>
</dbReference>
<dbReference type="SUPFAM" id="SSF63829">
    <property type="entry name" value="Calcium-dependent phosphotriesterase"/>
    <property type="match status" value="1"/>
</dbReference>
<dbReference type="Pfam" id="PF08450">
    <property type="entry name" value="SGL"/>
    <property type="match status" value="1"/>
</dbReference>
<evidence type="ECO:0000313" key="5">
    <source>
        <dbReference type="Proteomes" id="UP000249725"/>
    </source>
</evidence>
<keyword evidence="5" id="KW-1185">Reference proteome</keyword>
<name>A0A328A887_9CAUL</name>
<feature type="domain" description="SMP-30/Gluconolactonase/LRE-like region" evidence="3">
    <location>
        <begin position="64"/>
        <end position="320"/>
    </location>
</feature>
<reference evidence="5" key="1">
    <citation type="submission" date="2018-05" db="EMBL/GenBank/DDBJ databases">
        <authorList>
            <person name="Li X."/>
        </authorList>
    </citation>
    <scope>NUCLEOTIDE SEQUENCE [LARGE SCALE GENOMIC DNA]</scope>
    <source>
        <strain evidence="5">YIM 73061</strain>
    </source>
</reference>
<dbReference type="AlphaFoldDB" id="A0A328A887"/>
<dbReference type="InterPro" id="IPR013658">
    <property type="entry name" value="SGL"/>
</dbReference>
<evidence type="ECO:0000256" key="1">
    <source>
        <dbReference type="ARBA" id="ARBA00022801"/>
    </source>
</evidence>
<comment type="caution">
    <text evidence="4">The sequence shown here is derived from an EMBL/GenBank/DDBJ whole genome shotgun (WGS) entry which is preliminary data.</text>
</comment>
<keyword evidence="2" id="KW-0732">Signal</keyword>
<accession>A0A328A887</accession>
<gene>
    <name evidence="4" type="ORF">DJ018_18695</name>
</gene>
<evidence type="ECO:0000259" key="3">
    <source>
        <dbReference type="Pfam" id="PF08450"/>
    </source>
</evidence>
<sequence length="340" mass="35568">MSKSLIVTCSAVAALAVGWAPSGATQSQPPAASTASEIKRLDPALDRVIAPGARVEKVATGFQFTEGPMWRDGRLWFSDLVGNQLVAVTPQGQTQVLLDKAGGLQDPPAGSYLGSNGLVTGPDGAVLMTQHGARRIVRLDERFSAAPVIERFEGKRLNSPNDLVFTADGALWFTDPPFGLAKGDEDPGKEVAFNGVYRWHDGKLTAPIRDLPRPNGLAFSPDGRTLYVANSGPEMFIRAYPVTAAGAVGQGRLFASFAASEGAGVPDGVKVDSAGNVWATGPGGVHVFAPSGRKLGLVALPEVAANLGWADGGRTLYITGSTSIYRLGVATPGIMPRYTR</sequence>
<organism evidence="4 5">
    <name type="scientific">Phenylobacterium deserti</name>
    <dbReference type="NCBI Taxonomy" id="1914756"/>
    <lineage>
        <taxon>Bacteria</taxon>
        <taxon>Pseudomonadati</taxon>
        <taxon>Pseudomonadota</taxon>
        <taxon>Alphaproteobacteria</taxon>
        <taxon>Caulobacterales</taxon>
        <taxon>Caulobacteraceae</taxon>
        <taxon>Phenylobacterium</taxon>
    </lineage>
</organism>
<feature type="signal peptide" evidence="2">
    <location>
        <begin position="1"/>
        <end position="24"/>
    </location>
</feature>
<dbReference type="PANTHER" id="PTHR47572">
    <property type="entry name" value="LIPOPROTEIN-RELATED"/>
    <property type="match status" value="1"/>
</dbReference>
<dbReference type="OrthoDB" id="241638at2"/>
<protein>
    <submittedName>
        <fullName evidence="4">SMP-30/gluconolactonase/LRE family protein</fullName>
    </submittedName>
</protein>
<dbReference type="Gene3D" id="2.120.10.30">
    <property type="entry name" value="TolB, C-terminal domain"/>
    <property type="match status" value="1"/>
</dbReference>
<dbReference type="GO" id="GO:0016787">
    <property type="term" value="F:hydrolase activity"/>
    <property type="evidence" value="ECO:0007669"/>
    <property type="project" value="UniProtKB-KW"/>
</dbReference>
<feature type="chain" id="PRO_5016467434" evidence="2">
    <location>
        <begin position="25"/>
        <end position="340"/>
    </location>
</feature>
<dbReference type="InterPro" id="IPR011042">
    <property type="entry name" value="6-blade_b-propeller_TolB-like"/>
</dbReference>
<dbReference type="EMBL" id="QFYR01000006">
    <property type="protein sequence ID" value="RAK50772.1"/>
    <property type="molecule type" value="Genomic_DNA"/>
</dbReference>
<dbReference type="PANTHER" id="PTHR47572:SF4">
    <property type="entry name" value="LACTONASE DRP35"/>
    <property type="match status" value="1"/>
</dbReference>
<evidence type="ECO:0000256" key="2">
    <source>
        <dbReference type="SAM" id="SignalP"/>
    </source>
</evidence>
<keyword evidence="1" id="KW-0378">Hydrolase</keyword>